<proteinExistence type="predicted"/>
<reference evidence="1 2" key="1">
    <citation type="submission" date="2017-05" db="EMBL/GenBank/DDBJ databases">
        <title>Genome sequence of Pediococcus pentosaceus strain SRCM100892.</title>
        <authorList>
            <person name="Cho S.H."/>
        </authorList>
    </citation>
    <scope>NUCLEOTIDE SEQUENCE [LARGE SCALE GENOMIC DNA]</scope>
    <source>
        <strain evidence="1 2">SRCM100892</strain>
    </source>
</reference>
<name>A0A1Y0VYI2_PEDPE</name>
<organism evidence="1 2">
    <name type="scientific">Pediococcus pentosaceus</name>
    <dbReference type="NCBI Taxonomy" id="1255"/>
    <lineage>
        <taxon>Bacteria</taxon>
        <taxon>Bacillati</taxon>
        <taxon>Bacillota</taxon>
        <taxon>Bacilli</taxon>
        <taxon>Lactobacillales</taxon>
        <taxon>Lactobacillaceae</taxon>
        <taxon>Pediococcus</taxon>
    </lineage>
</organism>
<evidence type="ECO:0000313" key="1">
    <source>
        <dbReference type="EMBL" id="ARW20678.1"/>
    </source>
</evidence>
<gene>
    <name evidence="1" type="ORF">S100892_02143</name>
</gene>
<dbReference type="EMBL" id="CP021474">
    <property type="protein sequence ID" value="ARW20678.1"/>
    <property type="molecule type" value="Genomic_DNA"/>
</dbReference>
<evidence type="ECO:0000313" key="2">
    <source>
        <dbReference type="Proteomes" id="UP000196118"/>
    </source>
</evidence>
<dbReference type="Proteomes" id="UP000196118">
    <property type="component" value="Chromosome"/>
</dbReference>
<dbReference type="AlphaFoldDB" id="A0A1Y0VYI2"/>
<sequence length="44" mass="5000">MYSIIVCEDDPTQLHAISTTIKILFFSMKKILINHLVLPILKSA</sequence>
<accession>A0A1Y0VYI2</accession>
<protein>
    <submittedName>
        <fullName evidence="1">Uncharacterized protein</fullName>
    </submittedName>
</protein>